<organism evidence="3 4">
    <name type="scientific">Trichostrongylus colubriformis</name>
    <name type="common">Black scour worm</name>
    <dbReference type="NCBI Taxonomy" id="6319"/>
    <lineage>
        <taxon>Eukaryota</taxon>
        <taxon>Metazoa</taxon>
        <taxon>Ecdysozoa</taxon>
        <taxon>Nematoda</taxon>
        <taxon>Chromadorea</taxon>
        <taxon>Rhabditida</taxon>
        <taxon>Rhabditina</taxon>
        <taxon>Rhabditomorpha</taxon>
        <taxon>Strongyloidea</taxon>
        <taxon>Trichostrongylidae</taxon>
        <taxon>Trichostrongylus</taxon>
    </lineage>
</organism>
<dbReference type="PANTHER" id="PTHR47331:SF1">
    <property type="entry name" value="GAG-LIKE PROTEIN"/>
    <property type="match status" value="1"/>
</dbReference>
<keyword evidence="4" id="KW-1185">Reference proteome</keyword>
<dbReference type="EMBL" id="WIXE01011609">
    <property type="protein sequence ID" value="KAK5976633.1"/>
    <property type="molecule type" value="Genomic_DNA"/>
</dbReference>
<evidence type="ECO:0000256" key="1">
    <source>
        <dbReference type="SAM" id="MobiDB-lite"/>
    </source>
</evidence>
<dbReference type="AlphaFoldDB" id="A0AAN8FWJ2"/>
<feature type="domain" description="DUF5641" evidence="2">
    <location>
        <begin position="53"/>
        <end position="145"/>
    </location>
</feature>
<dbReference type="InterPro" id="IPR040676">
    <property type="entry name" value="DUF5641"/>
</dbReference>
<evidence type="ECO:0000313" key="4">
    <source>
        <dbReference type="Proteomes" id="UP001331761"/>
    </source>
</evidence>
<protein>
    <submittedName>
        <fullName evidence="3">Integrase core domain containing protein</fullName>
    </submittedName>
</protein>
<feature type="region of interest" description="Disordered" evidence="1">
    <location>
        <begin position="150"/>
        <end position="184"/>
    </location>
</feature>
<dbReference type="Proteomes" id="UP001331761">
    <property type="component" value="Unassembled WGS sequence"/>
</dbReference>
<name>A0AAN8FWJ2_TRICO</name>
<gene>
    <name evidence="3" type="ORF">GCK32_001205</name>
</gene>
<feature type="compositionally biased region" description="Pro residues" evidence="1">
    <location>
        <begin position="175"/>
        <end position="184"/>
    </location>
</feature>
<sequence length="184" mass="20853">MPSLLPKGVNRSRPFQNIGLDYLDPLRHKDAYNTTSKVWVSLFTYMSTRATLTTLDHFWTVWLTDYLNALAQRITSRIRQGKSTPRRSSVGAVVLVADKQLPRGQWNIAVITELTRDSQGVVRSATVRLPNGNHVQRSINHLYPLEIDTQRATHEDSQDTPTDTLRSRPSRIQPPESPSPLTPI</sequence>
<dbReference type="PANTHER" id="PTHR47331">
    <property type="entry name" value="PHD-TYPE DOMAIN-CONTAINING PROTEIN"/>
    <property type="match status" value="1"/>
</dbReference>
<evidence type="ECO:0000259" key="2">
    <source>
        <dbReference type="Pfam" id="PF18701"/>
    </source>
</evidence>
<dbReference type="Pfam" id="PF18701">
    <property type="entry name" value="DUF5641"/>
    <property type="match status" value="1"/>
</dbReference>
<reference evidence="3 4" key="1">
    <citation type="submission" date="2019-10" db="EMBL/GenBank/DDBJ databases">
        <title>Assembly and Annotation for the nematode Trichostrongylus colubriformis.</title>
        <authorList>
            <person name="Martin J."/>
        </authorList>
    </citation>
    <scope>NUCLEOTIDE SEQUENCE [LARGE SCALE GENOMIC DNA]</scope>
    <source>
        <strain evidence="3">G859</strain>
        <tissue evidence="3">Whole worm</tissue>
    </source>
</reference>
<evidence type="ECO:0000313" key="3">
    <source>
        <dbReference type="EMBL" id="KAK5976633.1"/>
    </source>
</evidence>
<proteinExistence type="predicted"/>
<accession>A0AAN8FWJ2</accession>
<comment type="caution">
    <text evidence="3">The sequence shown here is derived from an EMBL/GenBank/DDBJ whole genome shotgun (WGS) entry which is preliminary data.</text>
</comment>